<protein>
    <submittedName>
        <fullName evidence="1">Uncharacterized protein</fullName>
    </submittedName>
</protein>
<accession>A0A0E9WIY0</accession>
<reference evidence="1" key="2">
    <citation type="journal article" date="2015" name="Fish Shellfish Immunol.">
        <title>Early steps in the European eel (Anguilla anguilla)-Vibrio vulnificus interaction in the gills: Role of the RtxA13 toxin.</title>
        <authorList>
            <person name="Callol A."/>
            <person name="Pajuelo D."/>
            <person name="Ebbesson L."/>
            <person name="Teles M."/>
            <person name="MacKenzie S."/>
            <person name="Amaro C."/>
        </authorList>
    </citation>
    <scope>NUCLEOTIDE SEQUENCE</scope>
</reference>
<name>A0A0E9WIY0_ANGAN</name>
<proteinExistence type="predicted"/>
<sequence length="33" mass="4021">MYYMSDLHKYVCMSLCPSHFSTYKLASLFYKYV</sequence>
<evidence type="ECO:0000313" key="1">
    <source>
        <dbReference type="EMBL" id="JAH90231.1"/>
    </source>
</evidence>
<dbReference type="AlphaFoldDB" id="A0A0E9WIY0"/>
<organism evidence="1">
    <name type="scientific">Anguilla anguilla</name>
    <name type="common">European freshwater eel</name>
    <name type="synonym">Muraena anguilla</name>
    <dbReference type="NCBI Taxonomy" id="7936"/>
    <lineage>
        <taxon>Eukaryota</taxon>
        <taxon>Metazoa</taxon>
        <taxon>Chordata</taxon>
        <taxon>Craniata</taxon>
        <taxon>Vertebrata</taxon>
        <taxon>Euteleostomi</taxon>
        <taxon>Actinopterygii</taxon>
        <taxon>Neopterygii</taxon>
        <taxon>Teleostei</taxon>
        <taxon>Anguilliformes</taxon>
        <taxon>Anguillidae</taxon>
        <taxon>Anguilla</taxon>
    </lineage>
</organism>
<reference evidence="1" key="1">
    <citation type="submission" date="2014-11" db="EMBL/GenBank/DDBJ databases">
        <authorList>
            <person name="Amaro Gonzalez C."/>
        </authorList>
    </citation>
    <scope>NUCLEOTIDE SEQUENCE</scope>
</reference>
<dbReference type="EMBL" id="GBXM01018346">
    <property type="protein sequence ID" value="JAH90231.1"/>
    <property type="molecule type" value="Transcribed_RNA"/>
</dbReference>